<proteinExistence type="predicted"/>
<dbReference type="SMART" id="SM00869">
    <property type="entry name" value="Autotransporter"/>
    <property type="match status" value="1"/>
</dbReference>
<sequence length="740" mass="77612">MKANQIVANKDIHATLDTATLAARVRRTAIAGAAAVALTGGGMVSANAATEMVSETSAAEKNWKRIAGAATKQVMPSVDPARHVLTSAADMKAELAMMLTVEGKQKQALMNASDAVLKAETNMFQRGLGQAEQRLAKARANLGKATKAREATQAVHAYLALEKADAARTVWKNIASELKSGLANQQTSNIEKEISFTDASGLSVDDFFSRIDRAIAEGKRNNDKMEKELNKPEFLKKIDHDTAKAKRALALLKAKQMVEPMVAKEAMDEIASKLDMPAPAMAKASEVPNTVIYPAAKEITTVTFADASNDDWRKWLDDRSREIKEGAEDIATIVETSDHAPDDEKATTRETLAEVIEKIDADLDVSKGDESNEGDGKGTDEGTPEGDGKDSVTDEPDVVPPAEVEAVAQPAFSAEQAMASGVVLTQMANAAQQNAELFRKGMQDRLSGDDAFMQPTDIGAMGAGISTWAQAMGGQTTGMGRDGVPGFSMSGAGVVAGVDAKKNNTRVGVAVGYSDASVNANGESSQNASSKVSTYSVGLYGAHEVDGWFANGGVSYSAHSIKSQRAAKLGGEIYGLSGKTSATTVGGFVQFGKHIVTRAVNIDPSITLKVANTSVKGFTETGTAGLKVDGSNFNSARVGMGARLWKAFGDESHSITPSLRISYERELAHGAPSMDVALANAANAGKLTVTGNKFGSDIVSAEASVDVKLGKKLSLRGGVNGSVRQGQTQAGVAGSLKYVW</sequence>
<feature type="compositionally biased region" description="Basic and acidic residues" evidence="1">
    <location>
        <begin position="358"/>
        <end position="392"/>
    </location>
</feature>
<evidence type="ECO:0000313" key="4">
    <source>
        <dbReference type="Proteomes" id="UP000364291"/>
    </source>
</evidence>
<feature type="region of interest" description="Disordered" evidence="1">
    <location>
        <begin position="358"/>
        <end position="397"/>
    </location>
</feature>
<evidence type="ECO:0000256" key="1">
    <source>
        <dbReference type="SAM" id="MobiDB-lite"/>
    </source>
</evidence>
<feature type="domain" description="Autotransporter" evidence="2">
    <location>
        <begin position="460"/>
        <end position="740"/>
    </location>
</feature>
<dbReference type="SUPFAM" id="SSF103515">
    <property type="entry name" value="Autotransporter"/>
    <property type="match status" value="1"/>
</dbReference>
<dbReference type="Gene3D" id="2.40.128.130">
    <property type="entry name" value="Autotransporter beta-domain"/>
    <property type="match status" value="1"/>
</dbReference>
<dbReference type="Pfam" id="PF03797">
    <property type="entry name" value="Autotransporter"/>
    <property type="match status" value="1"/>
</dbReference>
<dbReference type="PROSITE" id="PS51208">
    <property type="entry name" value="AUTOTRANSPORTER"/>
    <property type="match status" value="1"/>
</dbReference>
<accession>A0A5E5P849</accession>
<organism evidence="3 4">
    <name type="scientific">Pandoraea apista</name>
    <dbReference type="NCBI Taxonomy" id="93218"/>
    <lineage>
        <taxon>Bacteria</taxon>
        <taxon>Pseudomonadati</taxon>
        <taxon>Pseudomonadota</taxon>
        <taxon>Betaproteobacteria</taxon>
        <taxon>Burkholderiales</taxon>
        <taxon>Burkholderiaceae</taxon>
        <taxon>Pandoraea</taxon>
    </lineage>
</organism>
<dbReference type="OrthoDB" id="5360469at2"/>
<protein>
    <submittedName>
        <fullName evidence="3">Outer membrane autotransporter barrel domain-containing protein</fullName>
    </submittedName>
</protein>
<name>A0A5E5P849_9BURK</name>
<gene>
    <name evidence="3" type="ORF">PAP18089_02949</name>
</gene>
<dbReference type="InterPro" id="IPR005546">
    <property type="entry name" value="Autotransporte_beta"/>
</dbReference>
<evidence type="ECO:0000259" key="2">
    <source>
        <dbReference type="PROSITE" id="PS51208"/>
    </source>
</evidence>
<reference evidence="3 4" key="1">
    <citation type="submission" date="2019-08" db="EMBL/GenBank/DDBJ databases">
        <authorList>
            <person name="Peeters C."/>
        </authorList>
    </citation>
    <scope>NUCLEOTIDE SEQUENCE [LARGE SCALE GENOMIC DNA]</scope>
    <source>
        <strain evidence="3 4">LMG 18089</strain>
    </source>
</reference>
<evidence type="ECO:0000313" key="3">
    <source>
        <dbReference type="EMBL" id="VVG71959.1"/>
    </source>
</evidence>
<dbReference type="InterPro" id="IPR036709">
    <property type="entry name" value="Autotransporte_beta_dom_sf"/>
</dbReference>
<dbReference type="AlphaFoldDB" id="A0A5E5P849"/>
<dbReference type="Proteomes" id="UP000364291">
    <property type="component" value="Unassembled WGS sequence"/>
</dbReference>
<dbReference type="EMBL" id="CABPSX010000005">
    <property type="protein sequence ID" value="VVG71959.1"/>
    <property type="molecule type" value="Genomic_DNA"/>
</dbReference>
<dbReference type="RefSeq" id="WP_094068297.1">
    <property type="nucleotide sequence ID" value="NZ_CABPSX010000005.1"/>
</dbReference>